<dbReference type="AlphaFoldDB" id="A0A381J5I1"/>
<dbReference type="OrthoDB" id="9899531at2"/>
<organism evidence="2 3">
    <name type="scientific">Clostridium putrefaciens</name>
    <dbReference type="NCBI Taxonomy" id="99675"/>
    <lineage>
        <taxon>Bacteria</taxon>
        <taxon>Bacillati</taxon>
        <taxon>Bacillota</taxon>
        <taxon>Clostridia</taxon>
        <taxon>Eubacteriales</taxon>
        <taxon>Clostridiaceae</taxon>
        <taxon>Clostridium</taxon>
    </lineage>
</organism>
<evidence type="ECO:0000313" key="3">
    <source>
        <dbReference type="Proteomes" id="UP000254664"/>
    </source>
</evidence>
<name>A0A381J5I1_9CLOT</name>
<protein>
    <submittedName>
        <fullName evidence="2">Uncharacterized protein</fullName>
    </submittedName>
</protein>
<evidence type="ECO:0000313" key="2">
    <source>
        <dbReference type="EMBL" id="SUY46564.1"/>
    </source>
</evidence>
<keyword evidence="3" id="KW-1185">Reference proteome</keyword>
<dbReference type="RefSeq" id="WP_115640617.1">
    <property type="nucleotide sequence ID" value="NZ_UFWZ01000001.1"/>
</dbReference>
<keyword evidence="1" id="KW-1133">Transmembrane helix</keyword>
<feature type="transmembrane region" description="Helical" evidence="1">
    <location>
        <begin position="30"/>
        <end position="52"/>
    </location>
</feature>
<keyword evidence="1" id="KW-0812">Transmembrane</keyword>
<feature type="transmembrane region" description="Helical" evidence="1">
    <location>
        <begin position="72"/>
        <end position="91"/>
    </location>
</feature>
<proteinExistence type="predicted"/>
<gene>
    <name evidence="2" type="ORF">NCTC9836_00860</name>
</gene>
<sequence>MDYSTLSYTVKKKTNKVCELKEQRDRKRNLLKIPVIAIALLCIYVGFNINRYSSYVMAFLQNHSTESILKRFDPIIFGIFFVTIIITLILFDEYKTTKRGYDDLRKDLIKTINNEFCICSNDCKCKDDYIKDMEKKGVDLIF</sequence>
<dbReference type="Proteomes" id="UP000254664">
    <property type="component" value="Unassembled WGS sequence"/>
</dbReference>
<accession>A0A381J5I1</accession>
<dbReference type="EMBL" id="UFWZ01000001">
    <property type="protein sequence ID" value="SUY46564.1"/>
    <property type="molecule type" value="Genomic_DNA"/>
</dbReference>
<keyword evidence="1" id="KW-0472">Membrane</keyword>
<reference evidence="2 3" key="1">
    <citation type="submission" date="2018-06" db="EMBL/GenBank/DDBJ databases">
        <authorList>
            <consortium name="Pathogen Informatics"/>
            <person name="Doyle S."/>
        </authorList>
    </citation>
    <scope>NUCLEOTIDE SEQUENCE [LARGE SCALE GENOMIC DNA]</scope>
    <source>
        <strain evidence="2 3">NCTC9836</strain>
    </source>
</reference>
<evidence type="ECO:0000256" key="1">
    <source>
        <dbReference type="SAM" id="Phobius"/>
    </source>
</evidence>